<feature type="compositionally biased region" description="Polar residues" evidence="1">
    <location>
        <begin position="158"/>
        <end position="172"/>
    </location>
</feature>
<evidence type="ECO:0000259" key="2">
    <source>
        <dbReference type="Pfam" id="PF09967"/>
    </source>
</evidence>
<feature type="domain" description="Putative metallopeptidase" evidence="3">
    <location>
        <begin position="4"/>
        <end position="257"/>
    </location>
</feature>
<proteinExistence type="predicted"/>
<dbReference type="PANTHER" id="PTHR38730:SF1">
    <property type="entry name" value="SLL7028 PROTEIN"/>
    <property type="match status" value="1"/>
</dbReference>
<evidence type="ECO:0000313" key="4">
    <source>
        <dbReference type="EMBL" id="QOY52410.1"/>
    </source>
</evidence>
<evidence type="ECO:0000259" key="3">
    <source>
        <dbReference type="Pfam" id="PF13203"/>
    </source>
</evidence>
<dbReference type="AlphaFoldDB" id="A0A7S7RNF9"/>
<dbReference type="KEGG" id="sbal:HUE88_01560"/>
<dbReference type="InterPro" id="IPR025154">
    <property type="entry name" value="Put_metallopeptidase_dom"/>
</dbReference>
<evidence type="ECO:0000313" key="5">
    <source>
        <dbReference type="Proteomes" id="UP000593994"/>
    </source>
</evidence>
<reference evidence="4 5" key="1">
    <citation type="submission" date="2020-05" db="EMBL/GenBank/DDBJ databases">
        <title>Sulfurimonas marisnigri, sp. nov., and Sulfurimonas baltica, sp. nov., manganese oxide reducing chemolithoautotrophs of the class Epsilonproteobacteria isolated from the pelagic redoxclines of the Black and Baltic Seas and emended description of the genus Sulfurimonas.</title>
        <authorList>
            <person name="Henkel J.V."/>
            <person name="Laudan C."/>
            <person name="Werner J."/>
            <person name="Neu T."/>
            <person name="Plewe S."/>
            <person name="Sproer C."/>
            <person name="Bunk B."/>
            <person name="Schulz-Vogt H.N."/>
        </authorList>
    </citation>
    <scope>NUCLEOTIDE SEQUENCE [LARGE SCALE GENOMIC DNA]</scope>
    <source>
        <strain evidence="4 5">GD2</strain>
    </source>
</reference>
<organism evidence="4 5">
    <name type="scientific">Candidatus Sulfurimonas baltica</name>
    <dbReference type="NCBI Taxonomy" id="2740404"/>
    <lineage>
        <taxon>Bacteria</taxon>
        <taxon>Pseudomonadati</taxon>
        <taxon>Campylobacterota</taxon>
        <taxon>Epsilonproteobacteria</taxon>
        <taxon>Campylobacterales</taxon>
        <taxon>Sulfurimonadaceae</taxon>
        <taxon>Sulfurimonas</taxon>
    </lineage>
</organism>
<evidence type="ECO:0008006" key="6">
    <source>
        <dbReference type="Google" id="ProtNLM"/>
    </source>
</evidence>
<name>A0A7S7RNF9_9BACT</name>
<evidence type="ECO:0000256" key="1">
    <source>
        <dbReference type="SAM" id="MobiDB-lite"/>
    </source>
</evidence>
<dbReference type="RefSeq" id="WP_194370435.1">
    <property type="nucleotide sequence ID" value="NZ_CP054492.1"/>
</dbReference>
<dbReference type="InterPro" id="IPR018698">
    <property type="entry name" value="VWA-like_dom"/>
</dbReference>
<dbReference type="PANTHER" id="PTHR38730">
    <property type="entry name" value="SLL7028 PROTEIN"/>
    <property type="match status" value="1"/>
</dbReference>
<accession>A0A7S7RNF9</accession>
<gene>
    <name evidence="4" type="ORF">HUE88_01560</name>
</gene>
<dbReference type="Proteomes" id="UP000593994">
    <property type="component" value="Chromosome"/>
</dbReference>
<dbReference type="Pfam" id="PF09967">
    <property type="entry name" value="DUF2201"/>
    <property type="match status" value="1"/>
</dbReference>
<feature type="region of interest" description="Disordered" evidence="1">
    <location>
        <begin position="144"/>
        <end position="180"/>
    </location>
</feature>
<protein>
    <recommendedName>
        <fullName evidence="6">VWA-like domain-containing protein</fullName>
    </recommendedName>
</protein>
<sequence length="388" mass="44020">MSIEKKISQAKAKLLVDYPLFGTIASKLELSINDDIQSFKSNGVKLEYNSDFFQGLELSEMEFVFANGAMHASLAHESRKNGRSGWLWQLATDYAVNDMLVENGLERPHEAHYSKRFSGLYAEEIYAELKADILREDEGLEYEADDVNDINSDESSKSSEVNGPLESSLSNDSAEEAQNETIQAEQLFEEFAKATLEAEIKNGEIPAAIDRFFNLTCKSKIDWRDELKAALDRFHKDDYTLLPPNKKFLHVGIYLPSCISQRFKLVVAVDSSGSIDEKLLNEFLSELNFLMNTIQNYEIELLVCDDKIQSHKTFYSGDILEADLKGGGATDFRAVFEFIQNELEDTKLLLYFTDLDGIFPHVAPFYDVKWISQKVTEVPFGEVILLED</sequence>
<dbReference type="EMBL" id="CP054492">
    <property type="protein sequence ID" value="QOY52410.1"/>
    <property type="molecule type" value="Genomic_DNA"/>
</dbReference>
<keyword evidence="5" id="KW-1185">Reference proteome</keyword>
<dbReference type="Pfam" id="PF13203">
    <property type="entry name" value="DUF2201_N"/>
    <property type="match status" value="1"/>
</dbReference>
<feature type="domain" description="VWA-like" evidence="2">
    <location>
        <begin position="265"/>
        <end position="387"/>
    </location>
</feature>